<dbReference type="Pfam" id="PF20414">
    <property type="entry name" value="DUF6698"/>
    <property type="match status" value="1"/>
</dbReference>
<dbReference type="InterPro" id="IPR046521">
    <property type="entry name" value="DUF6698"/>
</dbReference>
<protein>
    <submittedName>
        <fullName evidence="2">Uncharacterized protein</fullName>
    </submittedName>
</protein>
<comment type="caution">
    <text evidence="2">The sequence shown here is derived from an EMBL/GenBank/DDBJ whole genome shotgun (WGS) entry which is preliminary data.</text>
</comment>
<name>A0AA39IEJ8_9AGAR</name>
<feature type="region of interest" description="Disordered" evidence="1">
    <location>
        <begin position="1"/>
        <end position="67"/>
    </location>
</feature>
<feature type="compositionally biased region" description="Basic and acidic residues" evidence="1">
    <location>
        <begin position="1"/>
        <end position="21"/>
    </location>
</feature>
<dbReference type="Proteomes" id="UP001175226">
    <property type="component" value="Unassembled WGS sequence"/>
</dbReference>
<evidence type="ECO:0000313" key="2">
    <source>
        <dbReference type="EMBL" id="KAK0421768.1"/>
    </source>
</evidence>
<dbReference type="EMBL" id="JAUEPT010000318">
    <property type="protein sequence ID" value="KAK0421768.1"/>
    <property type="molecule type" value="Genomic_DNA"/>
</dbReference>
<accession>A0AA39IEJ8</accession>
<evidence type="ECO:0000256" key="1">
    <source>
        <dbReference type="SAM" id="MobiDB-lite"/>
    </source>
</evidence>
<dbReference type="AlphaFoldDB" id="A0AA39IEJ8"/>
<reference evidence="2" key="1">
    <citation type="submission" date="2023-06" db="EMBL/GenBank/DDBJ databases">
        <authorList>
            <consortium name="Lawrence Berkeley National Laboratory"/>
            <person name="Ahrendt S."/>
            <person name="Sahu N."/>
            <person name="Indic B."/>
            <person name="Wong-Bajracharya J."/>
            <person name="Merenyi Z."/>
            <person name="Ke H.-M."/>
            <person name="Monk M."/>
            <person name="Kocsube S."/>
            <person name="Drula E."/>
            <person name="Lipzen A."/>
            <person name="Balint B."/>
            <person name="Henrissat B."/>
            <person name="Andreopoulos B."/>
            <person name="Martin F.M."/>
            <person name="Harder C.B."/>
            <person name="Rigling D."/>
            <person name="Ford K.L."/>
            <person name="Foster G.D."/>
            <person name="Pangilinan J."/>
            <person name="Papanicolaou A."/>
            <person name="Barry K."/>
            <person name="LaButti K."/>
            <person name="Viragh M."/>
            <person name="Koriabine M."/>
            <person name="Yan M."/>
            <person name="Riley R."/>
            <person name="Champramary S."/>
            <person name="Plett K.L."/>
            <person name="Tsai I.J."/>
            <person name="Slot J."/>
            <person name="Sipos G."/>
            <person name="Plett J."/>
            <person name="Nagy L.G."/>
            <person name="Grigoriev I.V."/>
        </authorList>
    </citation>
    <scope>NUCLEOTIDE SEQUENCE</scope>
    <source>
        <strain evidence="2">FPL87.14</strain>
    </source>
</reference>
<gene>
    <name evidence="2" type="ORF">EV421DRAFT_1915392</name>
</gene>
<sequence>MTSDHEIHNDNDMDNTDHMDNADCINDNDAALETVNESGDSSHSADENVEVGKKRKRSSHKARKFQKKQLADYETNAKKKAYIKDTCLSLGRYLPCTVDLWVDADDLVWAGMKQAKRAQKMNKSIHDMQAKTCTEVSFGILLKLMEHDITFLDVFGVYKTEQTAVKAIVDSLHEGVKEGCAMDTNKVWMHILTLMLKDPCNDAITKPAPTSKSSHGFNHIDTGRLLCPQIHFEAFDEDLLLLLSDGQIKANASYWPSFMYDQAMWTPKDEEIGLMRGYLLLRVFLHIFCSNGDPTKQEGKK</sequence>
<feature type="compositionally biased region" description="Low complexity" evidence="1">
    <location>
        <begin position="22"/>
        <end position="31"/>
    </location>
</feature>
<keyword evidence="3" id="KW-1185">Reference proteome</keyword>
<organism evidence="2 3">
    <name type="scientific">Armillaria borealis</name>
    <dbReference type="NCBI Taxonomy" id="47425"/>
    <lineage>
        <taxon>Eukaryota</taxon>
        <taxon>Fungi</taxon>
        <taxon>Dikarya</taxon>
        <taxon>Basidiomycota</taxon>
        <taxon>Agaricomycotina</taxon>
        <taxon>Agaricomycetes</taxon>
        <taxon>Agaricomycetidae</taxon>
        <taxon>Agaricales</taxon>
        <taxon>Marasmiineae</taxon>
        <taxon>Physalacriaceae</taxon>
        <taxon>Armillaria</taxon>
    </lineage>
</organism>
<proteinExistence type="predicted"/>
<feature type="compositionally biased region" description="Basic and acidic residues" evidence="1">
    <location>
        <begin position="43"/>
        <end position="52"/>
    </location>
</feature>
<evidence type="ECO:0000313" key="3">
    <source>
        <dbReference type="Proteomes" id="UP001175226"/>
    </source>
</evidence>
<feature type="compositionally biased region" description="Basic residues" evidence="1">
    <location>
        <begin position="53"/>
        <end position="67"/>
    </location>
</feature>